<dbReference type="InterPro" id="IPR036339">
    <property type="entry name" value="PUB-like_dom_sf"/>
</dbReference>
<evidence type="ECO:0000256" key="4">
    <source>
        <dbReference type="SAM" id="MobiDB-lite"/>
    </source>
</evidence>
<dbReference type="SUPFAM" id="SSF143503">
    <property type="entry name" value="PUG domain-like"/>
    <property type="match status" value="1"/>
</dbReference>
<dbReference type="GO" id="GO:0000224">
    <property type="term" value="F:peptide-N4-(N-acetyl-beta-glucosaminyl)asparagine amidase activity"/>
    <property type="evidence" value="ECO:0007669"/>
    <property type="project" value="TreeGrafter"/>
</dbReference>
<dbReference type="Pfam" id="PF01841">
    <property type="entry name" value="Transglut_core"/>
    <property type="match status" value="1"/>
</dbReference>
<name>A0A1V9Z8J5_ACHHY</name>
<dbReference type="CDD" id="cd09212">
    <property type="entry name" value="PUB"/>
    <property type="match status" value="1"/>
</dbReference>
<keyword evidence="2" id="KW-0479">Metal-binding</keyword>
<dbReference type="Gene3D" id="3.10.620.30">
    <property type="match status" value="1"/>
</dbReference>
<dbReference type="SUPFAM" id="SSF54001">
    <property type="entry name" value="Cysteine proteinases"/>
    <property type="match status" value="1"/>
</dbReference>
<dbReference type="InterPro" id="IPR038765">
    <property type="entry name" value="Papain-like_cys_pep_sf"/>
</dbReference>
<dbReference type="EMBL" id="JNBR01000373">
    <property type="protein sequence ID" value="OQR94160.1"/>
    <property type="molecule type" value="Genomic_DNA"/>
</dbReference>
<comment type="similarity">
    <text evidence="1">Belongs to the transglutaminase-like superfamily. PNGase family.</text>
</comment>
<feature type="region of interest" description="Disordered" evidence="4">
    <location>
        <begin position="619"/>
        <end position="641"/>
    </location>
</feature>
<gene>
    <name evidence="6" type="ORF">ACHHYP_01624</name>
</gene>
<evidence type="ECO:0000313" key="7">
    <source>
        <dbReference type="Proteomes" id="UP000243579"/>
    </source>
</evidence>
<dbReference type="GO" id="GO:0046872">
    <property type="term" value="F:metal ion binding"/>
    <property type="evidence" value="ECO:0007669"/>
    <property type="project" value="UniProtKB-KW"/>
</dbReference>
<dbReference type="InterPro" id="IPR050883">
    <property type="entry name" value="PNGase"/>
</dbReference>
<proteinExistence type="inferred from homology"/>
<dbReference type="PANTHER" id="PTHR12143:SF19">
    <property type="entry name" value="PEPTIDE-N(4)-(N-ACETYL-BETA-GLUCOSAMINYL)ASPARAGINE AMIDASE"/>
    <property type="match status" value="1"/>
</dbReference>
<dbReference type="InterPro" id="IPR002931">
    <property type="entry name" value="Transglutaminase-like"/>
</dbReference>
<keyword evidence="3" id="KW-0862">Zinc</keyword>
<evidence type="ECO:0000313" key="6">
    <source>
        <dbReference type="EMBL" id="OQR94160.1"/>
    </source>
</evidence>
<dbReference type="Gene3D" id="6.10.130.10">
    <property type="entry name" value="Ubiquitin-protein ligase E3A, N-terminal zinc-binding domain (AZUL)"/>
    <property type="match status" value="1"/>
</dbReference>
<keyword evidence="7" id="KW-1185">Reference proteome</keyword>
<protein>
    <submittedName>
        <fullName evidence="6">Peptide-N(4)-(N-acetyl-beta-glucosaminyl)asparagine amidase</fullName>
    </submittedName>
</protein>
<dbReference type="OrthoDB" id="409136at2759"/>
<organism evidence="6 7">
    <name type="scientific">Achlya hypogyna</name>
    <name type="common">Oomycete</name>
    <name type="synonym">Protoachlya hypogyna</name>
    <dbReference type="NCBI Taxonomy" id="1202772"/>
    <lineage>
        <taxon>Eukaryota</taxon>
        <taxon>Sar</taxon>
        <taxon>Stramenopiles</taxon>
        <taxon>Oomycota</taxon>
        <taxon>Saprolegniomycetes</taxon>
        <taxon>Saprolegniales</taxon>
        <taxon>Achlyaceae</taxon>
        <taxon>Achlya</taxon>
    </lineage>
</organism>
<dbReference type="GO" id="GO:0006516">
    <property type="term" value="P:glycoprotein catabolic process"/>
    <property type="evidence" value="ECO:0007669"/>
    <property type="project" value="TreeGrafter"/>
</dbReference>
<evidence type="ECO:0000256" key="2">
    <source>
        <dbReference type="ARBA" id="ARBA00022723"/>
    </source>
</evidence>
<dbReference type="GO" id="GO:0005634">
    <property type="term" value="C:nucleus"/>
    <property type="evidence" value="ECO:0007669"/>
    <property type="project" value="TreeGrafter"/>
</dbReference>
<dbReference type="InterPro" id="IPR032353">
    <property type="entry name" value="AZUL"/>
</dbReference>
<dbReference type="Proteomes" id="UP000243579">
    <property type="component" value="Unassembled WGS sequence"/>
</dbReference>
<dbReference type="PROSITE" id="PS51498">
    <property type="entry name" value="MABP"/>
    <property type="match status" value="1"/>
</dbReference>
<feature type="compositionally biased region" description="Basic and acidic residues" evidence="4">
    <location>
        <begin position="619"/>
        <end position="634"/>
    </location>
</feature>
<dbReference type="Gene3D" id="2.100.10.30">
    <property type="entry name" value="Jacalin-like lectin domain"/>
    <property type="match status" value="1"/>
</dbReference>
<dbReference type="SMART" id="SM00460">
    <property type="entry name" value="TGc"/>
    <property type="match status" value="1"/>
</dbReference>
<dbReference type="InterPro" id="IPR042556">
    <property type="entry name" value="AZUL_sf"/>
</dbReference>
<dbReference type="Pfam" id="PF16558">
    <property type="entry name" value="AZUL"/>
    <property type="match status" value="1"/>
</dbReference>
<feature type="domain" description="MABP" evidence="5">
    <location>
        <begin position="146"/>
        <end position="316"/>
    </location>
</feature>
<dbReference type="AlphaFoldDB" id="A0A1V9Z8J5"/>
<dbReference type="STRING" id="1202772.A0A1V9Z8J5"/>
<comment type="caution">
    <text evidence="6">The sequence shown here is derived from an EMBL/GenBank/DDBJ whole genome shotgun (WGS) entry which is preliminary data.</text>
</comment>
<evidence type="ECO:0000256" key="3">
    <source>
        <dbReference type="ARBA" id="ARBA00022833"/>
    </source>
</evidence>
<dbReference type="InterPro" id="IPR036404">
    <property type="entry name" value="Jacalin-like_lectin_dom_sf"/>
</dbReference>
<evidence type="ECO:0000256" key="1">
    <source>
        <dbReference type="ARBA" id="ARBA00009390"/>
    </source>
</evidence>
<dbReference type="InterPro" id="IPR023341">
    <property type="entry name" value="MABP"/>
</dbReference>
<reference evidence="6 7" key="1">
    <citation type="journal article" date="2014" name="Genome Biol. Evol.">
        <title>The secreted proteins of Achlya hypogyna and Thraustotheca clavata identify the ancestral oomycete secretome and reveal gene acquisitions by horizontal gene transfer.</title>
        <authorList>
            <person name="Misner I."/>
            <person name="Blouin N."/>
            <person name="Leonard G."/>
            <person name="Richards T.A."/>
            <person name="Lane C.E."/>
        </authorList>
    </citation>
    <scope>NUCLEOTIDE SEQUENCE [LARGE SCALE GENOMIC DNA]</scope>
    <source>
        <strain evidence="6 7">ATCC 48635</strain>
    </source>
</reference>
<accession>A0A1V9Z8J5</accession>
<dbReference type="GO" id="GO:0005829">
    <property type="term" value="C:cytosol"/>
    <property type="evidence" value="ECO:0007669"/>
    <property type="project" value="TreeGrafter"/>
</dbReference>
<sequence>MNGEVPIVVLFEGREYSLEVSKTEAADVLAIQLYSICDVDVDDQLLLTYDGRTVQPHDTLADFAPEVPLLLLFRRGGTTGFDPVQDGDWEYTCSRIVAPATPLVQPAFRRSDGTVLCQGCATTCCSPDVMITPVTNDTATRAVVRDNFVTDIAVIAGAADVMPPAGYTKIPMDLNHGDSGRFAFLCYRKGGKARPIAHIMVLRGESRAAVPPGYTTVPINATTALATRRAQAALFRSLEGCGVRNLSVGPSHGVSMVLCATALAPDWTLAYDLAPFAGTVCGAHEPCLFAPRVPPPMPLVSFTTLTGAQMAAGQRLEATARAQWLAQQHRAFAHSEAELQSTLEHQSQRVLMYERPDMQARALAVVPVATLEARAKANTASPHVRFEDEVLHQLIHWFKHEFFSWMNQPACSTCGHPRTTPVRTEGPTTPEEVAGEASRVEVYECPQCRALTRFPRRYNDPTKLLETRVGRCGEWANCFTLCCRAMGYEARYVLDFTDHVWTEVYSPAYERWLHCDPCEDQLDRPLTYEVGWGKELNYIFAFARDHVADVIRRYTMVFEDEVLDRRTRAREAWVQTTIAALNNRLQASLPSARRETLRQWAQREEKELATLRLPLAGETEGRVSGSKEWKEARQEGGGTKAEAEGIAKVMPPGIPPPSPATQPMEPLWQRLFVQLVQGCAEPACVNPHCLQTAAKQPGFDPTQHAAASLALLGALHSVVATSQGLNQLFCAAPDAFQSLVLAEAPLRYWPLQDDTGCAVEVSGHCKHVAHGCSAVAKPMATKFNAASAGLQLLPHKVFTAVVDVPAAWSVVFLIQWHAYAPTTARAVFLRIPELDVALALTPSLRLELVIGTASTSSATAIPWDTTCHVTLVATDGALRLLLNGQEVGSPQPCAATAAVTLSFETTALTAVALVSHVAVLPRALPVAAATALAQRAVPGPKLVASGVQGDVQCEECSLPAAQTDSGYVLSALRLWSGEYFDGLQCSYASGDDSTDGLRLTVGARASQPPDQTLALLPGEAIVRVTGRRGAWMDSFGVTTNFGRSIAAGGAGGGPFEVPLPPGHAVRAFALRLGDHVHDPVVFSAPAPRGPVFAALEAAAATANKPTVAAGSAAVLRYLNNLAAAPTDPRCHKIKTTNGFFVKNVASLGAPHVVGVFTGARFALEMADGDQFWVFQAAEPHALHHIHAAIFDLQTFRALHEL</sequence>
<dbReference type="PANTHER" id="PTHR12143">
    <property type="entry name" value="PEPTIDE N-GLYCANASE PNGASE -RELATED"/>
    <property type="match status" value="1"/>
</dbReference>
<dbReference type="SUPFAM" id="SSF51101">
    <property type="entry name" value="Mannose-binding lectins"/>
    <property type="match status" value="1"/>
</dbReference>
<dbReference type="Gene3D" id="2.20.25.10">
    <property type="match status" value="1"/>
</dbReference>
<dbReference type="Gene3D" id="2.100.10.50">
    <property type="match status" value="1"/>
</dbReference>
<evidence type="ECO:0000259" key="5">
    <source>
        <dbReference type="PROSITE" id="PS51498"/>
    </source>
</evidence>